<organism evidence="11 12">
    <name type="scientific">Nocardiopsis rhodophaea</name>
    <dbReference type="NCBI Taxonomy" id="280238"/>
    <lineage>
        <taxon>Bacteria</taxon>
        <taxon>Bacillati</taxon>
        <taxon>Actinomycetota</taxon>
        <taxon>Actinomycetes</taxon>
        <taxon>Streptosporangiales</taxon>
        <taxon>Nocardiopsidaceae</taxon>
        <taxon>Nocardiopsis</taxon>
    </lineage>
</organism>
<dbReference type="InterPro" id="IPR016195">
    <property type="entry name" value="Pol/histidinol_Pase-like"/>
</dbReference>
<dbReference type="InterPro" id="IPR003141">
    <property type="entry name" value="Pol/His_phosphatase_N"/>
</dbReference>
<accession>A0ABN2T1E8</accession>
<comment type="catalytic activity">
    <reaction evidence="9">
        <text>DNA(n) + a 2'-deoxyribonucleoside 5'-triphosphate = DNA(n+1) + diphosphate</text>
        <dbReference type="Rhea" id="RHEA:22508"/>
        <dbReference type="Rhea" id="RHEA-COMP:17339"/>
        <dbReference type="Rhea" id="RHEA-COMP:17340"/>
        <dbReference type="ChEBI" id="CHEBI:33019"/>
        <dbReference type="ChEBI" id="CHEBI:61560"/>
        <dbReference type="ChEBI" id="CHEBI:173112"/>
        <dbReference type="EC" id="2.7.7.7"/>
    </reaction>
</comment>
<keyword evidence="5" id="KW-0235">DNA replication</keyword>
<evidence type="ECO:0000256" key="4">
    <source>
        <dbReference type="ARBA" id="ARBA00022695"/>
    </source>
</evidence>
<dbReference type="PANTHER" id="PTHR32294">
    <property type="entry name" value="DNA POLYMERASE III SUBUNIT ALPHA"/>
    <property type="match status" value="1"/>
</dbReference>
<dbReference type="EC" id="2.7.7.7" evidence="1"/>
<keyword evidence="8" id="KW-0234">DNA repair</keyword>
<evidence type="ECO:0000256" key="9">
    <source>
        <dbReference type="ARBA" id="ARBA00049244"/>
    </source>
</evidence>
<evidence type="ECO:0000256" key="3">
    <source>
        <dbReference type="ARBA" id="ARBA00022679"/>
    </source>
</evidence>
<comment type="caution">
    <text evidence="11">The sequence shown here is derived from an EMBL/GenBank/DDBJ whole genome shotgun (WGS) entry which is preliminary data.</text>
</comment>
<dbReference type="Pfam" id="PF07733">
    <property type="entry name" value="DNA_pol3_alpha"/>
    <property type="match status" value="1"/>
</dbReference>
<gene>
    <name evidence="11" type="ORF">GCM10009799_24370</name>
</gene>
<evidence type="ECO:0000256" key="2">
    <source>
        <dbReference type="ARBA" id="ARBA00022490"/>
    </source>
</evidence>
<dbReference type="Pfam" id="PF17657">
    <property type="entry name" value="DNA_pol3_finger"/>
    <property type="match status" value="1"/>
</dbReference>
<dbReference type="SMART" id="SM00481">
    <property type="entry name" value="POLIIIAc"/>
    <property type="match status" value="1"/>
</dbReference>
<name>A0ABN2T1E8_9ACTN</name>
<reference evidence="11 12" key="1">
    <citation type="journal article" date="2019" name="Int. J. Syst. Evol. Microbiol.">
        <title>The Global Catalogue of Microorganisms (GCM) 10K type strain sequencing project: providing services to taxonomists for standard genome sequencing and annotation.</title>
        <authorList>
            <consortium name="The Broad Institute Genomics Platform"/>
            <consortium name="The Broad Institute Genome Sequencing Center for Infectious Disease"/>
            <person name="Wu L."/>
            <person name="Ma J."/>
        </authorList>
    </citation>
    <scope>NUCLEOTIDE SEQUENCE [LARGE SCALE GENOMIC DNA]</scope>
    <source>
        <strain evidence="11 12">JCM 15313</strain>
    </source>
</reference>
<evidence type="ECO:0000256" key="1">
    <source>
        <dbReference type="ARBA" id="ARBA00012417"/>
    </source>
</evidence>
<dbReference type="CDD" id="cd04485">
    <property type="entry name" value="DnaE_OBF"/>
    <property type="match status" value="1"/>
</dbReference>
<dbReference type="Pfam" id="PF14579">
    <property type="entry name" value="HHH_6"/>
    <property type="match status" value="1"/>
</dbReference>
<protein>
    <recommendedName>
        <fullName evidence="1">DNA-directed DNA polymerase</fullName>
        <ecNumber evidence="1">2.7.7.7</ecNumber>
    </recommendedName>
</protein>
<dbReference type="EMBL" id="BAAAPC010000009">
    <property type="protein sequence ID" value="GAA1996626.1"/>
    <property type="molecule type" value="Genomic_DNA"/>
</dbReference>
<dbReference type="CDD" id="cd07431">
    <property type="entry name" value="PHP_PolIIIA"/>
    <property type="match status" value="1"/>
</dbReference>
<evidence type="ECO:0000313" key="12">
    <source>
        <dbReference type="Proteomes" id="UP001501585"/>
    </source>
</evidence>
<evidence type="ECO:0000256" key="6">
    <source>
        <dbReference type="ARBA" id="ARBA00022763"/>
    </source>
</evidence>
<keyword evidence="4" id="KW-0548">Nucleotidyltransferase</keyword>
<dbReference type="Pfam" id="PF02811">
    <property type="entry name" value="PHP"/>
    <property type="match status" value="1"/>
</dbReference>
<dbReference type="Gene3D" id="1.10.10.1600">
    <property type="entry name" value="Bacterial DNA polymerase III alpha subunit, thumb domain"/>
    <property type="match status" value="1"/>
</dbReference>
<dbReference type="Gene3D" id="1.10.150.870">
    <property type="match status" value="1"/>
</dbReference>
<keyword evidence="3" id="KW-0808">Transferase</keyword>
<dbReference type="InterPro" id="IPR004013">
    <property type="entry name" value="PHP_dom"/>
</dbReference>
<proteinExistence type="predicted"/>
<evidence type="ECO:0000313" key="11">
    <source>
        <dbReference type="EMBL" id="GAA1996626.1"/>
    </source>
</evidence>
<evidence type="ECO:0000256" key="5">
    <source>
        <dbReference type="ARBA" id="ARBA00022705"/>
    </source>
</evidence>
<dbReference type="PANTHER" id="PTHR32294:SF4">
    <property type="entry name" value="ERROR-PRONE DNA POLYMERASE"/>
    <property type="match status" value="1"/>
</dbReference>
<keyword evidence="12" id="KW-1185">Reference proteome</keyword>
<dbReference type="InterPro" id="IPR004805">
    <property type="entry name" value="DnaE2/DnaE/PolC"/>
</dbReference>
<feature type="domain" description="Polymerase/histidinol phosphatase N-terminal" evidence="10">
    <location>
        <begin position="6"/>
        <end position="73"/>
    </location>
</feature>
<evidence type="ECO:0000256" key="8">
    <source>
        <dbReference type="ARBA" id="ARBA00023204"/>
    </source>
</evidence>
<keyword evidence="2" id="KW-0963">Cytoplasm</keyword>
<dbReference type="RefSeq" id="WP_344162298.1">
    <property type="nucleotide sequence ID" value="NZ_BAAAPC010000009.1"/>
</dbReference>
<dbReference type="InterPro" id="IPR041931">
    <property type="entry name" value="DNA_pol3_alpha_thumb_dom"/>
</dbReference>
<evidence type="ECO:0000256" key="7">
    <source>
        <dbReference type="ARBA" id="ARBA00022932"/>
    </source>
</evidence>
<dbReference type="InterPro" id="IPR011708">
    <property type="entry name" value="DNA_pol3_alpha_NTPase_dom"/>
</dbReference>
<dbReference type="InterPro" id="IPR029460">
    <property type="entry name" value="DNAPol_HHH"/>
</dbReference>
<keyword evidence="6" id="KW-0227">DNA damage</keyword>
<evidence type="ECO:0000259" key="10">
    <source>
        <dbReference type="SMART" id="SM00481"/>
    </source>
</evidence>
<sequence length="1194" mass="128084">MTDAFTHLNVASSASMRYGTAHPPALVERAAELGMDMLALTDRDGVYGAVKHVRACERAGIRPILGADLAVAAPEGGRVTVLARGKRGWASLCRLITAAHAAGARGVPAITLDSVAEHAEGLVVLLGPGSDVGLAAGDRHLQRARRLLDRWRETAEVAVELVDHYGPGRHAQATALLRLAAETRTLAVLSNAVRYPRSTDADVAHVLDEVHRRQPGGGGAPVPAVSQAYLKSSEEMAEVAERICGPDHTAARRLLAHTRALAASCALDPGVDLGLDRPHLPEFPNARDRLWRACGEGLTRLGLHRDRRARARLARELEIIERKGFSSYFLTVADIVDRIRARGIRCSIRGSGAGSLVNHLIGISAVDPLAHGLLMERFLTESRSGLPDIDLDVESARRLDAYDAIFDAYPNAACVSMMETYRARSAIRDVGAVMGVPPHEVDRLAKMFPHIRARQIRAACEDLPELRSGGLDGPSSAALFQMAERLDGLPRHTALHPCGIVISNPSLRDRTPLEPGKLGYDMTQFDKNDVEEMGLIKLDVIGVRMQSAMTHALSEIRRTEGTQVDLDASATQCAEASMPVAAGPIASAVEQTRSASAKGSTNASATQCAEASMPVAAGPIASAVEQTRSASETHSNTIIKVPPDDPATYAMIRDSRTLGCFQIESPGQRELVSRLQPADLGDLIIDISLFRPGPVNSDMITPYIAIRDGDQEPEFPSPALSGVLAETGGVVIFHEQVINVLHAMTGCGLDQAEAMRRRLGTDAGKEDVREIFTGMAQECGHTEEVVERVWEIIAAFGAFGFCKAHAAAFALPTYQSAWLKRYYPAAFYAGVLTHEPGMYPRRAILDDARRFGVPILGVDVNASDRGWRVERTADGVWGIRAALSDVKGITDAEVDAIVSGRPYLSLPDFANRVRPSRDVLDRLVRVGAFDALYHIATGSTGDPVGPSGLRRRDLLLQAGAIERAGRRTLGGGQLPIGLVEETRAGELPEMTMAEEVQTELEVLGYDASHHLLGCYADLVAELVSHHGAVLSRDLHRARPGEEVLVLGAKVATQTPAVRSGQRIIFTTLDDATGLVDLTFFESVQDRCAATVFGSWLLAVRGRVRRVGGLGLPTVNATHAYDLDELAGIWTEEGREHLHARLASPAPSSPVAGVGGHRIRYANGYALSTYADISPAGADSAPRKLWHASPGSSGR</sequence>
<dbReference type="Proteomes" id="UP001501585">
    <property type="component" value="Unassembled WGS sequence"/>
</dbReference>
<keyword evidence="7" id="KW-0239">DNA-directed DNA polymerase</keyword>
<dbReference type="SUPFAM" id="SSF89550">
    <property type="entry name" value="PHP domain-like"/>
    <property type="match status" value="1"/>
</dbReference>
<dbReference type="InterPro" id="IPR040982">
    <property type="entry name" value="DNA_pol3_finger"/>
</dbReference>
<dbReference type="Gene3D" id="3.20.20.140">
    <property type="entry name" value="Metal-dependent hydrolases"/>
    <property type="match status" value="1"/>
</dbReference>